<dbReference type="Gene3D" id="2.70.150.10">
    <property type="entry name" value="Calcium-transporting ATPase, cytoplasmic transduction domain A"/>
    <property type="match status" value="1"/>
</dbReference>
<organism evidence="5 6">
    <name type="scientific">Blepharisma stoltei</name>
    <dbReference type="NCBI Taxonomy" id="1481888"/>
    <lineage>
        <taxon>Eukaryota</taxon>
        <taxon>Sar</taxon>
        <taxon>Alveolata</taxon>
        <taxon>Ciliophora</taxon>
        <taxon>Postciliodesmatophora</taxon>
        <taxon>Heterotrichea</taxon>
        <taxon>Heterotrichida</taxon>
        <taxon>Blepharismidae</taxon>
        <taxon>Blepharisma</taxon>
    </lineage>
</organism>
<dbReference type="GO" id="GO:0012505">
    <property type="term" value="C:endomembrane system"/>
    <property type="evidence" value="ECO:0007669"/>
    <property type="project" value="UniProtKB-SubCell"/>
</dbReference>
<feature type="domain" description="Cation-transporting P-type ATPase N-terminal" evidence="4">
    <location>
        <begin position="43"/>
        <end position="109"/>
    </location>
</feature>
<dbReference type="AlphaFoldDB" id="A0AAU9KER4"/>
<keyword evidence="3" id="KW-0812">Transmembrane</keyword>
<dbReference type="GO" id="GO:0005388">
    <property type="term" value="F:P-type calcium transporter activity"/>
    <property type="evidence" value="ECO:0007669"/>
    <property type="project" value="TreeGrafter"/>
</dbReference>
<evidence type="ECO:0000259" key="4">
    <source>
        <dbReference type="Pfam" id="PF00690"/>
    </source>
</evidence>
<evidence type="ECO:0000256" key="2">
    <source>
        <dbReference type="ARBA" id="ARBA00022842"/>
    </source>
</evidence>
<protein>
    <recommendedName>
        <fullName evidence="4">Cation-transporting P-type ATPase N-terminal domain-containing protein</fullName>
    </recommendedName>
</protein>
<evidence type="ECO:0000313" key="5">
    <source>
        <dbReference type="EMBL" id="CAG9336017.1"/>
    </source>
</evidence>
<keyword evidence="3" id="KW-1133">Transmembrane helix</keyword>
<dbReference type="InterPro" id="IPR004014">
    <property type="entry name" value="ATPase_P-typ_cation-transptr_N"/>
</dbReference>
<comment type="subcellular location">
    <subcellularLocation>
        <location evidence="1">Endomembrane system</location>
        <topology evidence="1">Multi-pass membrane protein</topology>
    </subcellularLocation>
</comment>
<proteinExistence type="predicted"/>
<dbReference type="PANTHER" id="PTHR24093:SF369">
    <property type="entry name" value="CALCIUM-TRANSPORTING ATPASE"/>
    <property type="match status" value="1"/>
</dbReference>
<gene>
    <name evidence="5" type="ORF">BSTOLATCC_MIC65324</name>
</gene>
<evidence type="ECO:0000313" key="6">
    <source>
        <dbReference type="Proteomes" id="UP001162131"/>
    </source>
</evidence>
<dbReference type="EMBL" id="CAJZBQ010000063">
    <property type="protein sequence ID" value="CAG9336017.1"/>
    <property type="molecule type" value="Genomic_DNA"/>
</dbReference>
<feature type="transmembrane region" description="Helical" evidence="3">
    <location>
        <begin position="129"/>
        <end position="149"/>
    </location>
</feature>
<keyword evidence="2" id="KW-0460">Magnesium</keyword>
<dbReference type="SUPFAM" id="SSF81665">
    <property type="entry name" value="Calcium ATPase, transmembrane domain M"/>
    <property type="match status" value="1"/>
</dbReference>
<dbReference type="PANTHER" id="PTHR24093">
    <property type="entry name" value="CATION TRANSPORTING ATPASE"/>
    <property type="match status" value="1"/>
</dbReference>
<dbReference type="Gene3D" id="1.20.1110.10">
    <property type="entry name" value="Calcium-transporting ATPase, transmembrane domain"/>
    <property type="match status" value="1"/>
</dbReference>
<dbReference type="InterPro" id="IPR023298">
    <property type="entry name" value="ATPase_P-typ_TM_dom_sf"/>
</dbReference>
<accession>A0AAU9KER4</accession>
<reference evidence="5" key="1">
    <citation type="submission" date="2021-09" db="EMBL/GenBank/DDBJ databases">
        <authorList>
            <consortium name="AG Swart"/>
            <person name="Singh M."/>
            <person name="Singh A."/>
            <person name="Seah K."/>
            <person name="Emmerich C."/>
        </authorList>
    </citation>
    <scope>NUCLEOTIDE SEQUENCE</scope>
    <source>
        <strain evidence="5">ATCC30299</strain>
    </source>
</reference>
<dbReference type="Pfam" id="PF00690">
    <property type="entry name" value="Cation_ATPase_N"/>
    <property type="match status" value="1"/>
</dbReference>
<comment type="caution">
    <text evidence="5">The sequence shown here is derived from an EMBL/GenBank/DDBJ whole genome shotgun (WGS) entry which is preliminary data.</text>
</comment>
<sequence>MIEQTSRSYRELSKFVSKEELITLVETYINRKFDEEIILIENRGGIDKFQELLDVDFRNGINSNSRFEKRIAAYGKNKREEKRLFTFLEFCCYALRNKVLIMLLFMGVLNLILGDIIRDHHQGSTWFEGFAILIAGFIAVVIASVNNYLNQKQFAELRSQKNRAPITVLRGGVQIFTPKRNFSRRCS</sequence>
<evidence type="ECO:0000256" key="3">
    <source>
        <dbReference type="SAM" id="Phobius"/>
    </source>
</evidence>
<evidence type="ECO:0000256" key="1">
    <source>
        <dbReference type="ARBA" id="ARBA00004127"/>
    </source>
</evidence>
<keyword evidence="6" id="KW-1185">Reference proteome</keyword>
<dbReference type="GO" id="GO:0005886">
    <property type="term" value="C:plasma membrane"/>
    <property type="evidence" value="ECO:0007669"/>
    <property type="project" value="TreeGrafter"/>
</dbReference>
<keyword evidence="3" id="KW-0472">Membrane</keyword>
<name>A0AAU9KER4_9CILI</name>
<dbReference type="Proteomes" id="UP001162131">
    <property type="component" value="Unassembled WGS sequence"/>
</dbReference>
<feature type="transmembrane region" description="Helical" evidence="3">
    <location>
        <begin position="99"/>
        <end position="117"/>
    </location>
</feature>